<comment type="caution">
    <text evidence="2">The sequence shown here is derived from an EMBL/GenBank/DDBJ whole genome shotgun (WGS) entry which is preliminary data.</text>
</comment>
<gene>
    <name evidence="2" type="ORF">PHYPSEUDO_012407</name>
</gene>
<accession>A0A8T1WFY3</accession>
<sequence length="179" mass="19229">MLSKRTCALTFWCQLLGSLLAAKDASAATATFRNQCGFEISVYDNHSSCQLGAGGPVFATSGCDRSINHSSVYRHGASSEATLAEFSFGDNKVWYDLSTVPPGAMSCDSYEACAKQTGNEGFNVGVMIEPVSPNDDSAFACSSLLCQFAECPDASRFPSDESKIRNCPEQQHFNITFCP</sequence>
<organism evidence="2 3">
    <name type="scientific">Phytophthora pseudosyringae</name>
    <dbReference type="NCBI Taxonomy" id="221518"/>
    <lineage>
        <taxon>Eukaryota</taxon>
        <taxon>Sar</taxon>
        <taxon>Stramenopiles</taxon>
        <taxon>Oomycota</taxon>
        <taxon>Peronosporomycetes</taxon>
        <taxon>Peronosporales</taxon>
        <taxon>Peronosporaceae</taxon>
        <taxon>Phytophthora</taxon>
    </lineage>
</organism>
<evidence type="ECO:0008006" key="4">
    <source>
        <dbReference type="Google" id="ProtNLM"/>
    </source>
</evidence>
<dbReference type="AlphaFoldDB" id="A0A8T1WFY3"/>
<feature type="chain" id="PRO_5035753285" description="Thaumatin-like protein" evidence="1">
    <location>
        <begin position="28"/>
        <end position="179"/>
    </location>
</feature>
<proteinExistence type="predicted"/>
<dbReference type="OrthoDB" id="88838at2759"/>
<name>A0A8T1WFY3_9STRA</name>
<dbReference type="PANTHER" id="PTHR31737">
    <property type="entry name" value="PROTEIN TOS1"/>
    <property type="match status" value="1"/>
</dbReference>
<reference evidence="2" key="1">
    <citation type="submission" date="2021-02" db="EMBL/GenBank/DDBJ databases">
        <authorList>
            <person name="Palmer J.M."/>
        </authorList>
    </citation>
    <scope>NUCLEOTIDE SEQUENCE</scope>
    <source>
        <strain evidence="2">SCRP734</strain>
    </source>
</reference>
<protein>
    <recommendedName>
        <fullName evidence="4">Thaumatin-like protein</fullName>
    </recommendedName>
</protein>
<dbReference type="Proteomes" id="UP000694044">
    <property type="component" value="Unassembled WGS sequence"/>
</dbReference>
<evidence type="ECO:0000313" key="3">
    <source>
        <dbReference type="Proteomes" id="UP000694044"/>
    </source>
</evidence>
<dbReference type="EMBL" id="JAGDFM010000006">
    <property type="protein sequence ID" value="KAG7393072.1"/>
    <property type="molecule type" value="Genomic_DNA"/>
</dbReference>
<keyword evidence="3" id="KW-1185">Reference proteome</keyword>
<evidence type="ECO:0000313" key="2">
    <source>
        <dbReference type="EMBL" id="KAG7393072.1"/>
    </source>
</evidence>
<evidence type="ECO:0000256" key="1">
    <source>
        <dbReference type="SAM" id="SignalP"/>
    </source>
</evidence>
<keyword evidence="1" id="KW-0732">Signal</keyword>
<dbReference type="PANTHER" id="PTHR31737:SF2">
    <property type="entry name" value="PROTEIN TOS1"/>
    <property type="match status" value="1"/>
</dbReference>
<feature type="signal peptide" evidence="1">
    <location>
        <begin position="1"/>
        <end position="27"/>
    </location>
</feature>